<feature type="transmembrane region" description="Helical" evidence="7">
    <location>
        <begin position="118"/>
        <end position="137"/>
    </location>
</feature>
<keyword evidence="2" id="KW-0813">Transport</keyword>
<organism evidence="9 10">
    <name type="scientific">Pleurostoma richardsiae</name>
    <dbReference type="NCBI Taxonomy" id="41990"/>
    <lineage>
        <taxon>Eukaryota</taxon>
        <taxon>Fungi</taxon>
        <taxon>Dikarya</taxon>
        <taxon>Ascomycota</taxon>
        <taxon>Pezizomycotina</taxon>
        <taxon>Sordariomycetes</taxon>
        <taxon>Sordariomycetidae</taxon>
        <taxon>Calosphaeriales</taxon>
        <taxon>Pleurostomataceae</taxon>
        <taxon>Pleurostoma</taxon>
    </lineage>
</organism>
<evidence type="ECO:0000256" key="5">
    <source>
        <dbReference type="ARBA" id="ARBA00023136"/>
    </source>
</evidence>
<name>A0AA38R465_9PEZI</name>
<dbReference type="InterPro" id="IPR036259">
    <property type="entry name" value="MFS_trans_sf"/>
</dbReference>
<dbReference type="Proteomes" id="UP001174694">
    <property type="component" value="Unassembled WGS sequence"/>
</dbReference>
<evidence type="ECO:0000256" key="3">
    <source>
        <dbReference type="ARBA" id="ARBA00022692"/>
    </source>
</evidence>
<comment type="subcellular location">
    <subcellularLocation>
        <location evidence="1">Membrane</location>
        <topology evidence="1">Multi-pass membrane protein</topology>
    </subcellularLocation>
</comment>
<feature type="transmembrane region" description="Helical" evidence="7">
    <location>
        <begin position="414"/>
        <end position="437"/>
    </location>
</feature>
<comment type="caution">
    <text evidence="9">The sequence shown here is derived from an EMBL/GenBank/DDBJ whole genome shotgun (WGS) entry which is preliminary data.</text>
</comment>
<evidence type="ECO:0000256" key="7">
    <source>
        <dbReference type="SAM" id="Phobius"/>
    </source>
</evidence>
<feature type="transmembrane region" description="Helical" evidence="7">
    <location>
        <begin position="358"/>
        <end position="378"/>
    </location>
</feature>
<dbReference type="SUPFAM" id="SSF103473">
    <property type="entry name" value="MFS general substrate transporter"/>
    <property type="match status" value="1"/>
</dbReference>
<keyword evidence="3 7" id="KW-0812">Transmembrane</keyword>
<feature type="transmembrane region" description="Helical" evidence="7">
    <location>
        <begin position="481"/>
        <end position="502"/>
    </location>
</feature>
<evidence type="ECO:0000259" key="8">
    <source>
        <dbReference type="PROSITE" id="PS50850"/>
    </source>
</evidence>
<feature type="transmembrane region" description="Helical" evidence="7">
    <location>
        <begin position="390"/>
        <end position="408"/>
    </location>
</feature>
<proteinExistence type="predicted"/>
<dbReference type="FunFam" id="1.20.1250.20:FF:000068">
    <property type="entry name" value="MFS general substrate transporter"/>
    <property type="match status" value="1"/>
</dbReference>
<evidence type="ECO:0000313" key="9">
    <source>
        <dbReference type="EMBL" id="KAJ9136633.1"/>
    </source>
</evidence>
<evidence type="ECO:0000256" key="1">
    <source>
        <dbReference type="ARBA" id="ARBA00004141"/>
    </source>
</evidence>
<feature type="compositionally biased region" description="Basic residues" evidence="6">
    <location>
        <begin position="27"/>
        <end position="42"/>
    </location>
</feature>
<keyword evidence="10" id="KW-1185">Reference proteome</keyword>
<dbReference type="PROSITE" id="PS50850">
    <property type="entry name" value="MFS"/>
    <property type="match status" value="1"/>
</dbReference>
<feature type="transmembrane region" description="Helical" evidence="7">
    <location>
        <begin position="174"/>
        <end position="197"/>
    </location>
</feature>
<evidence type="ECO:0000313" key="10">
    <source>
        <dbReference type="Proteomes" id="UP001174694"/>
    </source>
</evidence>
<keyword evidence="4 7" id="KW-1133">Transmembrane helix</keyword>
<keyword evidence="5 7" id="KW-0472">Membrane</keyword>
<feature type="domain" description="Major facilitator superfamily (MFS) profile" evidence="8">
    <location>
        <begin position="82"/>
        <end position="509"/>
    </location>
</feature>
<dbReference type="Pfam" id="PF07690">
    <property type="entry name" value="MFS_1"/>
    <property type="match status" value="1"/>
</dbReference>
<dbReference type="GO" id="GO:0016020">
    <property type="term" value="C:membrane"/>
    <property type="evidence" value="ECO:0007669"/>
    <property type="project" value="UniProtKB-SubCell"/>
</dbReference>
<dbReference type="Gene3D" id="1.20.1250.20">
    <property type="entry name" value="MFS general substrate transporter like domains"/>
    <property type="match status" value="2"/>
</dbReference>
<feature type="transmembrane region" description="Helical" evidence="7">
    <location>
        <begin position="241"/>
        <end position="263"/>
    </location>
</feature>
<dbReference type="GO" id="GO:0022857">
    <property type="term" value="F:transmembrane transporter activity"/>
    <property type="evidence" value="ECO:0007669"/>
    <property type="project" value="InterPro"/>
</dbReference>
<feature type="transmembrane region" description="Helical" evidence="7">
    <location>
        <begin position="209"/>
        <end position="229"/>
    </location>
</feature>
<evidence type="ECO:0000256" key="4">
    <source>
        <dbReference type="ARBA" id="ARBA00022989"/>
    </source>
</evidence>
<dbReference type="InterPro" id="IPR011701">
    <property type="entry name" value="MFS"/>
</dbReference>
<dbReference type="CDD" id="cd17327">
    <property type="entry name" value="MFS_FEN2_like"/>
    <property type="match status" value="1"/>
</dbReference>
<protein>
    <submittedName>
        <fullName evidence="9">MFS general substrate transporter</fullName>
    </submittedName>
</protein>
<dbReference type="PANTHER" id="PTHR43791:SF18">
    <property type="entry name" value="NICOTINIC ACID TRANSPORTER TNA1, PUTATIVE (AFU_ORTHOLOGUE AFUA_3G03820)-RELATED"/>
    <property type="match status" value="1"/>
</dbReference>
<evidence type="ECO:0000256" key="6">
    <source>
        <dbReference type="SAM" id="MobiDB-lite"/>
    </source>
</evidence>
<dbReference type="PANTHER" id="PTHR43791">
    <property type="entry name" value="PERMEASE-RELATED"/>
    <property type="match status" value="1"/>
</dbReference>
<dbReference type="AlphaFoldDB" id="A0AA38R465"/>
<feature type="region of interest" description="Disordered" evidence="6">
    <location>
        <begin position="1"/>
        <end position="50"/>
    </location>
</feature>
<feature type="transmembrane region" description="Helical" evidence="7">
    <location>
        <begin position="80"/>
        <end position="98"/>
    </location>
</feature>
<gene>
    <name evidence="9" type="ORF">NKR23_g9709</name>
</gene>
<evidence type="ECO:0000256" key="2">
    <source>
        <dbReference type="ARBA" id="ARBA00022448"/>
    </source>
</evidence>
<feature type="transmembrane region" description="Helical" evidence="7">
    <location>
        <begin position="449"/>
        <end position="469"/>
    </location>
</feature>
<feature type="transmembrane region" description="Helical" evidence="7">
    <location>
        <begin position="149"/>
        <end position="168"/>
    </location>
</feature>
<dbReference type="FunFam" id="1.20.1250.20:FF:000034">
    <property type="entry name" value="MFS general substrate transporter"/>
    <property type="match status" value="1"/>
</dbReference>
<sequence>MASYNAPLEKPEVSEEEIASVHSPQSSHHHHHHHLHLHHHGHSKEEEEVERIDAIATAPGTTFESFAHLDEKKILRKMDLRLIPMLALLYLLSFLDRGNIGNAKIEGLQEDLNMEPTQYNWCLTVFFFTYAVFEVPSNLLLKKLRPSRWLPFIMVAWGTVMTLMGIVQNYHGLLIARLFLGVAEAGLFPGVAYYLTMWYCRHEIQLRQALFFSAASIAGAFSGLLAFAISKMDGVGGLEGWRWIFILEGIATVIVAVLAFFVLHDFPETATFLTEEERAFVVFRLKYQGHVGSKEDGQQQHIAQAEEFKWEYVWQAFTDWQIWLNLFVYWGIVCPLYGISLFLPTIVASLGYTSSTAQLMTVPIYVTAAILAIVFAYISDRVGKRSPFIIGFLCMMIVGFAMCISVDPTERPKVVYGGVFVVACAIYPSFPGNIAWLSNNLSGSYKRSVGMAMQIGIGNLGGAMASNFYRAADKPRYILGHGLEIGFVSAGIIAAVLLLVSYSTVNKKRERKLAEQGTGVFTSEQLSAMGDKAITFRYMY</sequence>
<feature type="transmembrane region" description="Helical" evidence="7">
    <location>
        <begin position="327"/>
        <end position="352"/>
    </location>
</feature>
<reference evidence="9" key="1">
    <citation type="submission" date="2022-07" db="EMBL/GenBank/DDBJ databases">
        <title>Fungi with potential for degradation of polypropylene.</title>
        <authorList>
            <person name="Gostincar C."/>
        </authorList>
    </citation>
    <scope>NUCLEOTIDE SEQUENCE</scope>
    <source>
        <strain evidence="9">EXF-13308</strain>
    </source>
</reference>
<dbReference type="EMBL" id="JANBVO010000039">
    <property type="protein sequence ID" value="KAJ9136633.1"/>
    <property type="molecule type" value="Genomic_DNA"/>
</dbReference>
<accession>A0AA38R465</accession>
<dbReference type="InterPro" id="IPR020846">
    <property type="entry name" value="MFS_dom"/>
</dbReference>